<evidence type="ECO:0000313" key="3">
    <source>
        <dbReference type="Proteomes" id="UP000030786"/>
    </source>
</evidence>
<feature type="transmembrane region" description="Helical" evidence="1">
    <location>
        <begin position="68"/>
        <end position="88"/>
    </location>
</feature>
<keyword evidence="1" id="KW-0812">Transmembrane</keyword>
<keyword evidence="1" id="KW-0472">Membrane</keyword>
<name>A0AAU8RJC7_9FLAO</name>
<proteinExistence type="predicted"/>
<accession>A0AAU8RJC7</accession>
<reference evidence="2 3" key="1">
    <citation type="journal article" date="2014" name="Environ. Microbiol.">
        <title>Contrasting genomic patterns and infection strategies of two co-existing Bacteroidetes podovirus genera.</title>
        <authorList>
            <person name="Holmfeldt K."/>
            <person name="Howard-Varona C."/>
            <person name="Solonenko N."/>
            <person name="Sullivan M.B."/>
        </authorList>
    </citation>
    <scope>NUCLEOTIDE SEQUENCE [LARGE SCALE GENOMIC DNA]</scope>
    <source>
        <strain evidence="2 3">18</strain>
    </source>
</reference>
<gene>
    <name evidence="2" type="ORF">M666_14010</name>
</gene>
<dbReference type="AlphaFoldDB" id="A0AAU8RJC7"/>
<protein>
    <recommendedName>
        <fullName evidence="4">Riboflavin synthase subunit beta</fullName>
    </recommendedName>
</protein>
<dbReference type="Proteomes" id="UP000030786">
    <property type="component" value="Chromosome"/>
</dbReference>
<dbReference type="GeneID" id="78061852"/>
<evidence type="ECO:0000313" key="2">
    <source>
        <dbReference type="EMBL" id="AIZ42595.1"/>
    </source>
</evidence>
<organism evidence="2 3">
    <name type="scientific">Cellulophaga baltica 18</name>
    <dbReference type="NCBI Taxonomy" id="1348584"/>
    <lineage>
        <taxon>Bacteria</taxon>
        <taxon>Pseudomonadati</taxon>
        <taxon>Bacteroidota</taxon>
        <taxon>Flavobacteriia</taxon>
        <taxon>Flavobacteriales</taxon>
        <taxon>Flavobacteriaceae</taxon>
        <taxon>Cellulophaga</taxon>
    </lineage>
</organism>
<sequence>MSGAGNMLHAIKSLNANRKLLKKRTVRSTNDYKRVIDNAEKPQFKKTTPELMRNIKIKIKRYKALDRWINFSAALATFLVLFLVYWVLRN</sequence>
<dbReference type="KEGG" id="cbat:M666_14010"/>
<evidence type="ECO:0000256" key="1">
    <source>
        <dbReference type="SAM" id="Phobius"/>
    </source>
</evidence>
<evidence type="ECO:0008006" key="4">
    <source>
        <dbReference type="Google" id="ProtNLM"/>
    </source>
</evidence>
<dbReference type="EMBL" id="CP009976">
    <property type="protein sequence ID" value="AIZ42595.1"/>
    <property type="molecule type" value="Genomic_DNA"/>
</dbReference>
<dbReference type="RefSeq" id="WP_029446357.1">
    <property type="nucleotide sequence ID" value="NZ_CP009976.1"/>
</dbReference>
<keyword evidence="1" id="KW-1133">Transmembrane helix</keyword>